<evidence type="ECO:0000313" key="5">
    <source>
        <dbReference type="Proteomes" id="UP000310108"/>
    </source>
</evidence>
<keyword evidence="2 3" id="KW-0040">ANK repeat</keyword>
<feature type="repeat" description="ANK" evidence="3">
    <location>
        <begin position="1487"/>
        <end position="1519"/>
    </location>
</feature>
<sequence>MRNLPPTMEAGGRGLRQALAEAQAKAQAAYLSMRDSGSHTELRLALRLTSGTLHSLSLLFDDFADGEHDAPSTRPDHSLIDTLGDTLDDLTQAWSRGFEASRRGAEMPSPPEFASQIRRLHAQLSPAIHANSWAALLVFLSTTGPRKPWRKRKADALDGPTCEAPETSLPEKCLNLLLSPEFNRKLDTCYSHRLYAAERDATQPEYVVCAKLLPEIAHSHHRSVENELRLLFHPRKSANFLQWLLEYARQEWPCHFNPASGALSMSPLCRLMSTVSDASVSTLHIASALGLHHVCKALIHLEKLDVNQKSLMGTPLYCAVLGPTALFARYDDPTQLVAERRPTSGQEPTLHVLLDAGATCTPVSAGPQQDEVFSLATVAFFTCQSIDAPDAMVRILRSGFSRDDDRFLQLFHGKNSLLQYWPSPLPPLTRSFLAAVLPEIVDIAAMQYDGDDEMALLMAGIYDILDHYGLADSCSGRGSRPLSVSDKVYADLVQEAVQDHKAALVRRLILDPRWNPNQSLPSCLDSEEPFQKPSTILHHAVESCDMDTASLILQSGDDVDVHVRDECQRTPLMLSETPGILKLLLGHGARTTDTDEDGRNVWHIAAANSDISMIDALHACDEHKDRNLRALMKDGQTPIAQSIIYPLSRTKRSRLTKLISAAGALRMLEACEPNAAYLQSPTPLFFLAVEYGSCELVRKLVDFGADPFEMGDDGRNALHYLEVNAGEDLVETLLDLHVAPVLTRDGQSPAETIFTAFNDSLFWDPDPDRPNSHSINHRPLDSGAYTRLLTDEVLNSRNNKGAGFWERFATGVLGTWASKWPPGSSVWESLLTAVECLVEKAIPVRYEEETGKCGLVPVLSAWMSYATTHDKWPVQLGEMLCSILSVSTKVESFQQSPTAVRCLKLAVEQEDRYLVATLLDLGVSVHARYEFVSALESACLPEATCPPVMFDKLLEHADPRKLNDVDGSGSHLLFRLLDDGVLHRTHKLSALVHKGCDPNALTPAGVPMVVAYIQNRETDAAIVLLEKGANPALCLPSGLDAALAAASRGDLLVLEKIRSISSTDGHPWGKRCTYDFSRVIGPNLVLGMARQQGCNALHLAAAHGHADVLQFYLGFPDVDVESQTADGWRPLHFAAVCEVDVGSCVGLLLEHGADPTATAPFPTNQNPLSLASITGATEAVQLLLDVGPEIFSRMNIPAAFVEAFRSGKSDLVEPFLPLMHKVIMAPAGDTGQTSVLGAVLELCIIRNGYEQLAVKAMTMVQPETINSIKMSCGRCSPLVFAAAQGRFTLGDIFLDHGMTAWNLVDRCSHLSVISRRLRYPCTALHIALMRPRHLPSTGTEEGFVRRLLGMMDWTRHELNPFHCAAASGVPDRVRMVVDWIRKSPSEHHPRLLHGMQAWALSPANEDADPGDREPSWELSGKSAVDAIINHHVNKRVASPDLQPMFRLGMTPLLIAAGETTIDGIPSVEMIKALLDHGAEVNVSDLETSDTPLHKVAMVNCIDSARCLLAHGAYPNLYNSNSFTPLTVAVRQGHLEMAQMLVECGADVHVRDIDGMNLLNACACADTSGHPEMFIWLMSLGLDPCRPDGTGSTPLHSAILNNAFPGLVFNHHGLDFSRIRDVRRGFLSLVIKSHHGRADRVLRRLFRRLPRENALELANPTRGGASFSPLCVAAVRDRLDCVSTLLRHGADIDAEGSAEGSALMAACSRQKLKVVKLLVRSGASISYRATVGGVPVSRSALESARPYPHVLRWLLVGRHVRLGSIESASEEVVGGAEVRPWSGLRVAGYELSGVGANTGRRARENGLEYLRRLNRIRWRLRGQTIQVVALG</sequence>
<dbReference type="PANTHER" id="PTHR24198">
    <property type="entry name" value="ANKYRIN REPEAT AND PROTEIN KINASE DOMAIN-CONTAINING PROTEIN"/>
    <property type="match status" value="1"/>
</dbReference>
<dbReference type="STRING" id="1306861.A0A4V6DH64"/>
<accession>A0A4V6DH64</accession>
<dbReference type="PANTHER" id="PTHR24198:SF165">
    <property type="entry name" value="ANKYRIN REPEAT-CONTAINING PROTEIN-RELATED"/>
    <property type="match status" value="1"/>
</dbReference>
<dbReference type="Pfam" id="PF12796">
    <property type="entry name" value="Ank_2"/>
    <property type="match status" value="3"/>
</dbReference>
<dbReference type="InterPro" id="IPR036770">
    <property type="entry name" value="Ankyrin_rpt-contain_sf"/>
</dbReference>
<dbReference type="PROSITE" id="PS50297">
    <property type="entry name" value="ANK_REP_REGION"/>
    <property type="match status" value="3"/>
</dbReference>
<comment type="caution">
    <text evidence="4">The sequence shown here is derived from an EMBL/GenBank/DDBJ whole genome shotgun (WGS) entry which is preliminary data.</text>
</comment>
<proteinExistence type="predicted"/>
<protein>
    <submittedName>
        <fullName evidence="4">Ankyrin-2</fullName>
    </submittedName>
</protein>
<gene>
    <name evidence="4" type="primary">ANK2</name>
    <name evidence="4" type="ORF">CTA1_6899</name>
</gene>
<keyword evidence="5" id="KW-1185">Reference proteome</keyword>
<dbReference type="Gene3D" id="1.25.40.20">
    <property type="entry name" value="Ankyrin repeat-containing domain"/>
    <property type="match status" value="5"/>
</dbReference>
<feature type="repeat" description="ANK" evidence="3">
    <location>
        <begin position="1447"/>
        <end position="1485"/>
    </location>
</feature>
<evidence type="ECO:0000313" key="4">
    <source>
        <dbReference type="EMBL" id="TKW55486.1"/>
    </source>
</evidence>
<evidence type="ECO:0000256" key="1">
    <source>
        <dbReference type="ARBA" id="ARBA00022737"/>
    </source>
</evidence>
<dbReference type="PROSITE" id="PS50088">
    <property type="entry name" value="ANK_REPEAT"/>
    <property type="match status" value="4"/>
</dbReference>
<dbReference type="SUPFAM" id="SSF48403">
    <property type="entry name" value="Ankyrin repeat"/>
    <property type="match status" value="3"/>
</dbReference>
<dbReference type="PRINTS" id="PR01415">
    <property type="entry name" value="ANKYRIN"/>
</dbReference>
<dbReference type="InterPro" id="IPR002110">
    <property type="entry name" value="Ankyrin_rpt"/>
</dbReference>
<reference evidence="4 5" key="1">
    <citation type="journal article" date="2019" name="PLoS ONE">
        <title>Comparative genome analysis indicates high evolutionary potential of pathogenicity genes in Colletotrichum tanaceti.</title>
        <authorList>
            <person name="Lelwala R.V."/>
            <person name="Korhonen P.K."/>
            <person name="Young N.D."/>
            <person name="Scott J.B."/>
            <person name="Ades P.A."/>
            <person name="Gasser R.B."/>
            <person name="Taylor P.W.J."/>
        </authorList>
    </citation>
    <scope>NUCLEOTIDE SEQUENCE [LARGE SCALE GENOMIC DNA]</scope>
    <source>
        <strain evidence="4">BRIP57314</strain>
    </source>
</reference>
<name>A0A4V6DH64_9PEZI</name>
<dbReference type="OrthoDB" id="194358at2759"/>
<keyword evidence="1" id="KW-0677">Repeat</keyword>
<evidence type="ECO:0000256" key="3">
    <source>
        <dbReference type="PROSITE-ProRule" id="PRU00023"/>
    </source>
</evidence>
<feature type="repeat" description="ANK" evidence="3">
    <location>
        <begin position="1664"/>
        <end position="1696"/>
    </location>
</feature>
<feature type="repeat" description="ANK" evidence="3">
    <location>
        <begin position="1520"/>
        <end position="1552"/>
    </location>
</feature>
<dbReference type="Proteomes" id="UP000310108">
    <property type="component" value="Unassembled WGS sequence"/>
</dbReference>
<organism evidence="4 5">
    <name type="scientific">Colletotrichum tanaceti</name>
    <dbReference type="NCBI Taxonomy" id="1306861"/>
    <lineage>
        <taxon>Eukaryota</taxon>
        <taxon>Fungi</taxon>
        <taxon>Dikarya</taxon>
        <taxon>Ascomycota</taxon>
        <taxon>Pezizomycotina</taxon>
        <taxon>Sordariomycetes</taxon>
        <taxon>Hypocreomycetidae</taxon>
        <taxon>Glomerellales</taxon>
        <taxon>Glomerellaceae</taxon>
        <taxon>Colletotrichum</taxon>
        <taxon>Colletotrichum destructivum species complex</taxon>
    </lineage>
</organism>
<evidence type="ECO:0000256" key="2">
    <source>
        <dbReference type="ARBA" id="ARBA00023043"/>
    </source>
</evidence>
<dbReference type="EMBL" id="PJEX01000097">
    <property type="protein sequence ID" value="TKW55486.1"/>
    <property type="molecule type" value="Genomic_DNA"/>
</dbReference>
<dbReference type="SMART" id="SM00248">
    <property type="entry name" value="ANK"/>
    <property type="match status" value="17"/>
</dbReference>